<dbReference type="InterPro" id="IPR003945">
    <property type="entry name" value="NU5C-like"/>
</dbReference>
<feature type="transmembrane region" description="Helical" evidence="16">
    <location>
        <begin position="338"/>
        <end position="354"/>
    </location>
</feature>
<comment type="similarity">
    <text evidence="16">Belongs to the complex I subunit 5 family.</text>
</comment>
<feature type="transmembrane region" description="Helical" evidence="16">
    <location>
        <begin position="417"/>
        <end position="439"/>
    </location>
</feature>
<evidence type="ECO:0000256" key="6">
    <source>
        <dbReference type="ARBA" id="ARBA00022692"/>
    </source>
</evidence>
<dbReference type="InterPro" id="IPR010934">
    <property type="entry name" value="NADH_DH_su5_C"/>
</dbReference>
<dbReference type="Pfam" id="PF00662">
    <property type="entry name" value="Proton_antipo_N"/>
    <property type="match status" value="1"/>
</dbReference>
<feature type="transmembrane region" description="Helical" evidence="16">
    <location>
        <begin position="89"/>
        <end position="107"/>
    </location>
</feature>
<evidence type="ECO:0000256" key="9">
    <source>
        <dbReference type="ARBA" id="ARBA00022982"/>
    </source>
</evidence>
<dbReference type="PANTHER" id="PTHR42829">
    <property type="entry name" value="NADH-UBIQUINONE OXIDOREDUCTASE CHAIN 5"/>
    <property type="match status" value="1"/>
</dbReference>
<keyword evidence="12 16" id="KW-0830">Ubiquinone</keyword>
<evidence type="ECO:0000256" key="8">
    <source>
        <dbReference type="ARBA" id="ARBA00022967"/>
    </source>
</evidence>
<evidence type="ECO:0000256" key="7">
    <source>
        <dbReference type="ARBA" id="ARBA00022792"/>
    </source>
</evidence>
<evidence type="ECO:0000256" key="12">
    <source>
        <dbReference type="ARBA" id="ARBA00023075"/>
    </source>
</evidence>
<dbReference type="GO" id="GO:0008137">
    <property type="term" value="F:NADH dehydrogenase (ubiquinone) activity"/>
    <property type="evidence" value="ECO:0007669"/>
    <property type="project" value="UniProtKB-EC"/>
</dbReference>
<dbReference type="Pfam" id="PF00361">
    <property type="entry name" value="Proton_antipo_M"/>
    <property type="match status" value="1"/>
</dbReference>
<dbReference type="GO" id="GO:0042773">
    <property type="term" value="P:ATP synthesis coupled electron transport"/>
    <property type="evidence" value="ECO:0007669"/>
    <property type="project" value="InterPro"/>
</dbReference>
<evidence type="ECO:0000256" key="2">
    <source>
        <dbReference type="ARBA" id="ARBA00012944"/>
    </source>
</evidence>
<keyword evidence="13 16" id="KW-0496">Mitochondrion</keyword>
<dbReference type="EMBL" id="MW794260">
    <property type="protein sequence ID" value="QVX31178.1"/>
    <property type="molecule type" value="Genomic_DNA"/>
</dbReference>
<evidence type="ECO:0000256" key="10">
    <source>
        <dbReference type="ARBA" id="ARBA00022989"/>
    </source>
</evidence>
<accession>A0A8E7MIJ0</accession>
<evidence type="ECO:0000256" key="16">
    <source>
        <dbReference type="RuleBase" id="RU003404"/>
    </source>
</evidence>
<evidence type="ECO:0000256" key="4">
    <source>
        <dbReference type="ARBA" id="ARBA00022448"/>
    </source>
</evidence>
<comment type="function">
    <text evidence="16">Core subunit of the mitochondrial membrane respiratory chain NADH dehydrogenase (Complex I) which catalyzes electron transfer from NADH through the respiratory chain, using ubiquinone as an electron acceptor. Essential for the catalytic activity and assembly of complex I.</text>
</comment>
<dbReference type="AlphaFoldDB" id="A0A8E7MIJ0"/>
<feature type="transmembrane region" description="Helical" evidence="16">
    <location>
        <begin position="550"/>
        <end position="565"/>
    </location>
</feature>
<keyword evidence="6 16" id="KW-0812">Transmembrane</keyword>
<dbReference type="EC" id="7.1.1.2" evidence="2 16"/>
<keyword evidence="7" id="KW-0999">Mitochondrion inner membrane</keyword>
<evidence type="ECO:0000259" key="17">
    <source>
        <dbReference type="Pfam" id="PF00361"/>
    </source>
</evidence>
<feature type="domain" description="NADH-Ubiquinone oxidoreductase (complex I) chain 5 N-terminal" evidence="18">
    <location>
        <begin position="42"/>
        <end position="89"/>
    </location>
</feature>
<keyword evidence="14 16" id="KW-0472">Membrane</keyword>
<sequence length="566" mass="65471">MQLSSFLKSSIMLWSIFPWMLSMTIYLFYMNFYIMLEWNIMITNSMNISFPLIIDPWGCLFSSTVMFISANVMHFSHLYMYNDKYHSRFNNLILMFVLSMNCLIFIPNMICMLLGWDGLGITSFILVIYYQNSKALAAGMITVLMNRIGDTMIIISIAIMMNYGNWNINSLWETNWNMMLIMLILIAAITKSAQMPFSSWLPAAMAAPTPVSALVHSSTLVTAGVFILFRFHYILYTNQTINSLLIIISSITMLMASLTAISECDMKKIIALSTLSQLSIMMLSLSMNLPYLTFFHLITHALFKALLFLMAGSMIHYHHHSQDLRFMGNTMNSSPNSISMLLIANLALCGSPFLSGFYSKDLILEMSMFNTTNFMILMLFLISTLLTSCYTMRLLLSVLWNSSNSLSYQYLNDKSYMFLYPSMMLSMGAIMGGSMLNWLSFNYLNEPILPMMQKMIPLIIMFMGFYLAFNYTNTPLTYFKSFPFIHKYMFSMWFLEPLMSQGNILKPLMMSHINYKIMDNGWLEQFGSQFLFKIFKKNSHIINLMTSKPMNYYLMFSLISMFLIFI</sequence>
<dbReference type="GO" id="GO:0015990">
    <property type="term" value="P:electron transport coupled proton transport"/>
    <property type="evidence" value="ECO:0007669"/>
    <property type="project" value="TreeGrafter"/>
</dbReference>
<comment type="catalytic activity">
    <reaction evidence="15 16">
        <text>a ubiquinone + NADH + 5 H(+)(in) = a ubiquinol + NAD(+) + 4 H(+)(out)</text>
        <dbReference type="Rhea" id="RHEA:29091"/>
        <dbReference type="Rhea" id="RHEA-COMP:9565"/>
        <dbReference type="Rhea" id="RHEA-COMP:9566"/>
        <dbReference type="ChEBI" id="CHEBI:15378"/>
        <dbReference type="ChEBI" id="CHEBI:16389"/>
        <dbReference type="ChEBI" id="CHEBI:17976"/>
        <dbReference type="ChEBI" id="CHEBI:57540"/>
        <dbReference type="ChEBI" id="CHEBI:57945"/>
        <dbReference type="EC" id="7.1.1.2"/>
    </reaction>
</comment>
<keyword evidence="4 16" id="KW-0813">Transport</keyword>
<feature type="transmembrane region" description="Helical" evidence="16">
    <location>
        <begin position="451"/>
        <end position="469"/>
    </location>
</feature>
<keyword evidence="8" id="KW-1278">Translocase</keyword>
<evidence type="ECO:0000259" key="18">
    <source>
        <dbReference type="Pfam" id="PF00662"/>
    </source>
</evidence>
<proteinExistence type="inferred from homology"/>
<feature type="transmembrane region" description="Helical" evidence="16">
    <location>
        <begin position="241"/>
        <end position="262"/>
    </location>
</feature>
<feature type="transmembrane region" description="Helical" evidence="16">
    <location>
        <begin position="176"/>
        <end position="193"/>
    </location>
</feature>
<dbReference type="InterPro" id="IPR001516">
    <property type="entry name" value="Proton_antipo_N"/>
</dbReference>
<keyword evidence="10 16" id="KW-1133">Transmembrane helix</keyword>
<geneLocation type="mitochondrion" evidence="20"/>
<protein>
    <recommendedName>
        <fullName evidence="3 16">NADH-ubiquinone oxidoreductase chain 5</fullName>
        <ecNumber evidence="2 16">7.1.1.2</ecNumber>
    </recommendedName>
</protein>
<feature type="transmembrane region" description="Helical" evidence="16">
    <location>
        <begin position="12"/>
        <end position="36"/>
    </location>
</feature>
<evidence type="ECO:0000256" key="15">
    <source>
        <dbReference type="ARBA" id="ARBA00049551"/>
    </source>
</evidence>
<feature type="transmembrane region" description="Helical" evidence="16">
    <location>
        <begin position="293"/>
        <end position="317"/>
    </location>
</feature>
<evidence type="ECO:0000256" key="13">
    <source>
        <dbReference type="ARBA" id="ARBA00023128"/>
    </source>
</evidence>
<evidence type="ECO:0000256" key="11">
    <source>
        <dbReference type="ARBA" id="ARBA00023027"/>
    </source>
</evidence>
<feature type="transmembrane region" description="Helical" evidence="16">
    <location>
        <begin position="374"/>
        <end position="396"/>
    </location>
</feature>
<organism evidence="20">
    <name type="scientific">Gesiella jameensis</name>
    <dbReference type="NCBI Taxonomy" id="1960709"/>
    <lineage>
        <taxon>Eukaryota</taxon>
        <taxon>Metazoa</taxon>
        <taxon>Spiralia</taxon>
        <taxon>Lophotrochozoa</taxon>
        <taxon>Annelida</taxon>
        <taxon>Polychaeta</taxon>
        <taxon>Errantia</taxon>
        <taxon>Phyllodocida</taxon>
        <taxon>Polynoidae</taxon>
        <taxon>Gesiella</taxon>
    </lineage>
</organism>
<name>A0A8E7MIJ0_9ANNE</name>
<reference evidence="20" key="1">
    <citation type="journal article" date="2021" name="Sci. Rep.">
        <title>Morphological convergence and adaptation in cave and pelagic scale worms (Polynoidae, Annelida).</title>
        <authorList>
            <person name="Gonzalez B.C."/>
            <person name="Martinez A."/>
            <person name="Worsaae K."/>
            <person name="Osborn K.J."/>
        </authorList>
    </citation>
    <scope>NUCLEOTIDE SEQUENCE</scope>
</reference>
<dbReference type="GO" id="GO:0003954">
    <property type="term" value="F:NADH dehydrogenase activity"/>
    <property type="evidence" value="ECO:0007669"/>
    <property type="project" value="TreeGrafter"/>
</dbReference>
<keyword evidence="5" id="KW-0679">Respiratory chain</keyword>
<dbReference type="GO" id="GO:0005743">
    <property type="term" value="C:mitochondrial inner membrane"/>
    <property type="evidence" value="ECO:0007669"/>
    <property type="project" value="UniProtKB-SubCell"/>
</dbReference>
<evidence type="ECO:0000256" key="5">
    <source>
        <dbReference type="ARBA" id="ARBA00022660"/>
    </source>
</evidence>
<feature type="domain" description="NADH dehydrogenase subunit 5 C-terminal" evidence="19">
    <location>
        <begin position="390"/>
        <end position="566"/>
    </location>
</feature>
<feature type="domain" description="NADH:quinone oxidoreductase/Mrp antiporter transmembrane" evidence="17">
    <location>
        <begin position="108"/>
        <end position="387"/>
    </location>
</feature>
<comment type="subcellular location">
    <subcellularLocation>
        <location evidence="1">Mitochondrion inner membrane</location>
        <topology evidence="1">Multi-pass membrane protein</topology>
    </subcellularLocation>
</comment>
<evidence type="ECO:0000313" key="20">
    <source>
        <dbReference type="EMBL" id="QVX31178.1"/>
    </source>
</evidence>
<evidence type="ECO:0000256" key="1">
    <source>
        <dbReference type="ARBA" id="ARBA00004448"/>
    </source>
</evidence>
<feature type="transmembrane region" description="Helical" evidence="16">
    <location>
        <begin position="214"/>
        <end position="235"/>
    </location>
</feature>
<keyword evidence="9" id="KW-0249">Electron transport</keyword>
<keyword evidence="11 16" id="KW-0520">NAD</keyword>
<dbReference type="Pfam" id="PF06455">
    <property type="entry name" value="NADH5_C"/>
    <property type="match status" value="1"/>
</dbReference>
<evidence type="ECO:0000256" key="14">
    <source>
        <dbReference type="ARBA" id="ARBA00023136"/>
    </source>
</evidence>
<feature type="transmembrane region" description="Helical" evidence="16">
    <location>
        <begin position="144"/>
        <end position="164"/>
    </location>
</feature>
<gene>
    <name evidence="20" type="primary">ND5</name>
</gene>
<feature type="transmembrane region" description="Helical" evidence="16">
    <location>
        <begin position="48"/>
        <end position="68"/>
    </location>
</feature>
<dbReference type="PANTHER" id="PTHR42829:SF2">
    <property type="entry name" value="NADH-UBIQUINONE OXIDOREDUCTASE CHAIN 5"/>
    <property type="match status" value="1"/>
</dbReference>
<evidence type="ECO:0000256" key="3">
    <source>
        <dbReference type="ARBA" id="ARBA00021096"/>
    </source>
</evidence>
<evidence type="ECO:0000259" key="19">
    <source>
        <dbReference type="Pfam" id="PF06455"/>
    </source>
</evidence>
<dbReference type="InterPro" id="IPR001750">
    <property type="entry name" value="ND/Mrp_TM"/>
</dbReference>